<dbReference type="PANTHER" id="PTHR26454">
    <property type="entry name" value="OLFACTORY RECEPTOR"/>
    <property type="match status" value="1"/>
</dbReference>
<keyword evidence="5" id="KW-0297">G-protein coupled receptor</keyword>
<proteinExistence type="predicted"/>
<evidence type="ECO:0000256" key="2">
    <source>
        <dbReference type="ARBA" id="ARBA00022475"/>
    </source>
</evidence>
<evidence type="ECO:0000256" key="5">
    <source>
        <dbReference type="ARBA" id="ARBA00023040"/>
    </source>
</evidence>
<keyword evidence="5" id="KW-0807">Transducer</keyword>
<evidence type="ECO:0000256" key="6">
    <source>
        <dbReference type="ARBA" id="ARBA00023170"/>
    </source>
</evidence>
<dbReference type="GO" id="GO:0004930">
    <property type="term" value="F:G protein-coupled receptor activity"/>
    <property type="evidence" value="ECO:0007669"/>
    <property type="project" value="UniProtKB-KW"/>
</dbReference>
<evidence type="ECO:0000256" key="3">
    <source>
        <dbReference type="ARBA" id="ARBA00022606"/>
    </source>
</evidence>
<dbReference type="GO" id="GO:0004984">
    <property type="term" value="F:olfactory receptor activity"/>
    <property type="evidence" value="ECO:0007669"/>
    <property type="project" value="TreeGrafter"/>
</dbReference>
<reference evidence="8" key="1">
    <citation type="submission" date="2023-06" db="EMBL/GenBank/DDBJ databases">
        <title>Reference genome for the Northern bat (Eptesicus nilssonii), a most northern bat species.</title>
        <authorList>
            <person name="Laine V.N."/>
            <person name="Pulliainen A.T."/>
            <person name="Lilley T.M."/>
        </authorList>
    </citation>
    <scope>NUCLEOTIDE SEQUENCE</scope>
    <source>
        <strain evidence="8">BLF_Eptnil</strain>
        <tissue evidence="8">Kidney</tissue>
    </source>
</reference>
<feature type="compositionally biased region" description="Pro residues" evidence="7">
    <location>
        <begin position="241"/>
        <end position="250"/>
    </location>
</feature>
<organism evidence="8 9">
    <name type="scientific">Cnephaeus nilssonii</name>
    <name type="common">Northern bat</name>
    <name type="synonym">Eptesicus nilssonii</name>
    <dbReference type="NCBI Taxonomy" id="3371016"/>
    <lineage>
        <taxon>Eukaryota</taxon>
        <taxon>Metazoa</taxon>
        <taxon>Chordata</taxon>
        <taxon>Craniata</taxon>
        <taxon>Vertebrata</taxon>
        <taxon>Euteleostomi</taxon>
        <taxon>Mammalia</taxon>
        <taxon>Eutheria</taxon>
        <taxon>Laurasiatheria</taxon>
        <taxon>Chiroptera</taxon>
        <taxon>Yangochiroptera</taxon>
        <taxon>Vespertilionidae</taxon>
        <taxon>Cnephaeus</taxon>
    </lineage>
</organism>
<evidence type="ECO:0000313" key="9">
    <source>
        <dbReference type="Proteomes" id="UP001177744"/>
    </source>
</evidence>
<dbReference type="EMBL" id="JAULJE010000007">
    <property type="protein sequence ID" value="KAK1341067.1"/>
    <property type="molecule type" value="Genomic_DNA"/>
</dbReference>
<dbReference type="InterPro" id="IPR047132">
    <property type="entry name" value="Olfact_rcpt_6C-like"/>
</dbReference>
<accession>A0AA40I227</accession>
<dbReference type="PANTHER" id="PTHR26454:SF40">
    <property type="entry name" value="OLFACTORY RECEPTOR 6C6"/>
    <property type="match status" value="1"/>
</dbReference>
<comment type="caution">
    <text evidence="8">The sequence shown here is derived from an EMBL/GenBank/DDBJ whole genome shotgun (WGS) entry which is preliminary data.</text>
</comment>
<dbReference type="Proteomes" id="UP001177744">
    <property type="component" value="Unassembled WGS sequence"/>
</dbReference>
<gene>
    <name evidence="8" type="ORF">QTO34_017468</name>
</gene>
<dbReference type="SUPFAM" id="SSF81321">
    <property type="entry name" value="Family A G protein-coupled receptor-like"/>
    <property type="match status" value="1"/>
</dbReference>
<evidence type="ECO:0000313" key="8">
    <source>
        <dbReference type="EMBL" id="KAK1341067.1"/>
    </source>
</evidence>
<protein>
    <submittedName>
        <fullName evidence="8">Uncharacterized protein</fullName>
    </submittedName>
</protein>
<keyword evidence="2" id="KW-1003">Cell membrane</keyword>
<sequence>MIMDHRPWQASWVSTRRGLPRYRITDPGGVTEFYLLAAMSYDRYVAICKPLHYPIIMNSKDAELTSPVAARAQRLHHGCAAEQKGPLGQQAHLPPRAIKAWELGACLIRHQAFRKPPPSRRLPKGLGVPGAGADTQLPAFDHGEAGCLLVHQAFQKPPAEAFGLVPEWTDTQLPRFRFPSGELGVFPLVPERTPSSPLLMVGGGMWARCPRGPFCAQHSHGADADARAATGDGSSASRRPNWPPRPPRVPTPRVSWPIMGIAKSNKFGCFLEIPIGTLRGCPSDGLGSLPCTCPRSSSCASDLPPFEEQQLPKQPVPD</sequence>
<feature type="region of interest" description="Disordered" evidence="7">
    <location>
        <begin position="220"/>
        <end position="254"/>
    </location>
</feature>
<keyword evidence="6" id="KW-0675">Receptor</keyword>
<dbReference type="Gene3D" id="1.20.1070.10">
    <property type="entry name" value="Rhodopsin 7-helix transmembrane proteins"/>
    <property type="match status" value="1"/>
</dbReference>
<dbReference type="GO" id="GO:0005886">
    <property type="term" value="C:plasma membrane"/>
    <property type="evidence" value="ECO:0007669"/>
    <property type="project" value="UniProtKB-SubCell"/>
</dbReference>
<comment type="subcellular location">
    <subcellularLocation>
        <location evidence="1">Cell membrane</location>
        <topology evidence="1">Multi-pass membrane protein</topology>
    </subcellularLocation>
</comment>
<feature type="compositionally biased region" description="Low complexity" evidence="7">
    <location>
        <begin position="227"/>
        <end position="240"/>
    </location>
</feature>
<name>A0AA40I227_CNENI</name>
<keyword evidence="3" id="KW-0716">Sensory transduction</keyword>
<keyword evidence="9" id="KW-1185">Reference proteome</keyword>
<keyword evidence="2" id="KW-0472">Membrane</keyword>
<evidence type="ECO:0000256" key="1">
    <source>
        <dbReference type="ARBA" id="ARBA00004651"/>
    </source>
</evidence>
<evidence type="ECO:0000256" key="7">
    <source>
        <dbReference type="SAM" id="MobiDB-lite"/>
    </source>
</evidence>
<feature type="region of interest" description="Disordered" evidence="7">
    <location>
        <begin position="298"/>
        <end position="318"/>
    </location>
</feature>
<keyword evidence="4" id="KW-0552">Olfaction</keyword>
<dbReference type="AlphaFoldDB" id="A0AA40I227"/>
<evidence type="ECO:0000256" key="4">
    <source>
        <dbReference type="ARBA" id="ARBA00022725"/>
    </source>
</evidence>